<organism evidence="1 2">
    <name type="scientific">Gonium pectorale</name>
    <name type="common">Green alga</name>
    <dbReference type="NCBI Taxonomy" id="33097"/>
    <lineage>
        <taxon>Eukaryota</taxon>
        <taxon>Viridiplantae</taxon>
        <taxon>Chlorophyta</taxon>
        <taxon>core chlorophytes</taxon>
        <taxon>Chlorophyceae</taxon>
        <taxon>CS clade</taxon>
        <taxon>Chlamydomonadales</taxon>
        <taxon>Volvocaceae</taxon>
        <taxon>Gonium</taxon>
    </lineage>
</organism>
<dbReference type="Proteomes" id="UP000075714">
    <property type="component" value="Unassembled WGS sequence"/>
</dbReference>
<accession>A0A150FZN2</accession>
<dbReference type="AlphaFoldDB" id="A0A150FZN2"/>
<protein>
    <submittedName>
        <fullName evidence="1">Uncharacterized protein</fullName>
    </submittedName>
</protein>
<reference evidence="2" key="1">
    <citation type="journal article" date="2016" name="Nat. Commun.">
        <title>The Gonium pectorale genome demonstrates co-option of cell cycle regulation during the evolution of multicellularity.</title>
        <authorList>
            <person name="Hanschen E.R."/>
            <person name="Marriage T.N."/>
            <person name="Ferris P.J."/>
            <person name="Hamaji T."/>
            <person name="Toyoda A."/>
            <person name="Fujiyama A."/>
            <person name="Neme R."/>
            <person name="Noguchi H."/>
            <person name="Minakuchi Y."/>
            <person name="Suzuki M."/>
            <person name="Kawai-Toyooka H."/>
            <person name="Smith D.R."/>
            <person name="Sparks H."/>
            <person name="Anderson J."/>
            <person name="Bakaric R."/>
            <person name="Luria V."/>
            <person name="Karger A."/>
            <person name="Kirschner M.W."/>
            <person name="Durand P.M."/>
            <person name="Michod R.E."/>
            <person name="Nozaki H."/>
            <person name="Olson B.J."/>
        </authorList>
    </citation>
    <scope>NUCLEOTIDE SEQUENCE [LARGE SCALE GENOMIC DNA]</scope>
    <source>
        <strain evidence="2">NIES-2863</strain>
    </source>
</reference>
<proteinExistence type="predicted"/>
<comment type="caution">
    <text evidence="1">The sequence shown here is derived from an EMBL/GenBank/DDBJ whole genome shotgun (WGS) entry which is preliminary data.</text>
</comment>
<evidence type="ECO:0000313" key="2">
    <source>
        <dbReference type="Proteomes" id="UP000075714"/>
    </source>
</evidence>
<sequence>MGSRAASSPLKTETGKLRRLRQILIPETPQGAIEYAILLPGREGLGDKEHYNHAIKLLGTVFTSNRQQLQDDVKKVPEVMVAALWLRGEMVCAASLRVHLRPSSGGAANKDARTHVELATVVVGFPDVERFWSRLGFRKRKIVAPRGGCSGRHARLSVAKRAVEVGVPFAGTCPVWVNWLDGQEEGEVDEDEAYEEDLHNFTVRSWGGALPNLGDVEQQL</sequence>
<name>A0A150FZN2_GONPE</name>
<dbReference type="EMBL" id="LSYV01000105">
    <property type="protein sequence ID" value="KXZ43052.1"/>
    <property type="molecule type" value="Genomic_DNA"/>
</dbReference>
<keyword evidence="2" id="KW-1185">Reference proteome</keyword>
<evidence type="ECO:0000313" key="1">
    <source>
        <dbReference type="EMBL" id="KXZ43052.1"/>
    </source>
</evidence>
<gene>
    <name evidence="1" type="ORF">GPECTOR_105g106</name>
</gene>